<evidence type="ECO:0000313" key="2">
    <source>
        <dbReference type="Proteomes" id="UP001302349"/>
    </source>
</evidence>
<keyword evidence="2" id="KW-1185">Reference proteome</keyword>
<name>A0ABZ0IQT1_9BACT</name>
<protein>
    <submittedName>
        <fullName evidence="1">Uncharacterized protein</fullName>
    </submittedName>
</protein>
<accession>A0ABZ0IQT1</accession>
<proteinExistence type="predicted"/>
<organism evidence="1 2">
    <name type="scientific">Imperialibacter roseus</name>
    <dbReference type="NCBI Taxonomy" id="1324217"/>
    <lineage>
        <taxon>Bacteria</taxon>
        <taxon>Pseudomonadati</taxon>
        <taxon>Bacteroidota</taxon>
        <taxon>Cytophagia</taxon>
        <taxon>Cytophagales</taxon>
        <taxon>Flammeovirgaceae</taxon>
        <taxon>Imperialibacter</taxon>
    </lineage>
</organism>
<dbReference type="Proteomes" id="UP001302349">
    <property type="component" value="Chromosome"/>
</dbReference>
<sequence>MFGIFKRKNESPRKEKKLELVDLEQQPLAVGDKVESLRYDLGISILIQEEDGLYYQSEASGTKVHWTKMIDASTEFQKVKKIIVDK</sequence>
<dbReference type="RefSeq" id="WP_317489462.1">
    <property type="nucleotide sequence ID" value="NZ_CP136051.1"/>
</dbReference>
<dbReference type="EMBL" id="CP136051">
    <property type="protein sequence ID" value="WOK06759.1"/>
    <property type="molecule type" value="Genomic_DNA"/>
</dbReference>
<evidence type="ECO:0000313" key="1">
    <source>
        <dbReference type="EMBL" id="WOK06759.1"/>
    </source>
</evidence>
<reference evidence="1 2" key="1">
    <citation type="journal article" date="2023" name="Microbiol. Resour. Announc.">
        <title>Complete Genome Sequence of Imperialibacter roseus strain P4T.</title>
        <authorList>
            <person name="Tizabi D.R."/>
            <person name="Bachvaroff T."/>
            <person name="Hill R.T."/>
        </authorList>
    </citation>
    <scope>NUCLEOTIDE SEQUENCE [LARGE SCALE GENOMIC DNA]</scope>
    <source>
        <strain evidence="1 2">P4T</strain>
    </source>
</reference>
<gene>
    <name evidence="1" type="ORF">RT717_27190</name>
</gene>